<reference evidence="4" key="1">
    <citation type="journal article" date="2019" name="Int. J. Syst. Evol. Microbiol.">
        <title>The Global Catalogue of Microorganisms (GCM) 10K type strain sequencing project: providing services to taxonomists for standard genome sequencing and annotation.</title>
        <authorList>
            <consortium name="The Broad Institute Genomics Platform"/>
            <consortium name="The Broad Institute Genome Sequencing Center for Infectious Disease"/>
            <person name="Wu L."/>
            <person name="Ma J."/>
        </authorList>
    </citation>
    <scope>NUCLEOTIDE SEQUENCE [LARGE SCALE GENOMIC DNA]</scope>
    <source>
        <strain evidence="4">CGMCC 1.13681</strain>
    </source>
</reference>
<evidence type="ECO:0000259" key="2">
    <source>
        <dbReference type="Pfam" id="PF06259"/>
    </source>
</evidence>
<keyword evidence="1" id="KW-1133">Transmembrane helix</keyword>
<dbReference type="SUPFAM" id="SSF53474">
    <property type="entry name" value="alpha/beta-Hydrolases"/>
    <property type="match status" value="1"/>
</dbReference>
<dbReference type="InterPro" id="IPR010427">
    <property type="entry name" value="DUF1023"/>
</dbReference>
<accession>A0ABW2GN99</accession>
<keyword evidence="3" id="KW-0378">Hydrolase</keyword>
<dbReference type="Proteomes" id="UP001596413">
    <property type="component" value="Unassembled WGS sequence"/>
</dbReference>
<dbReference type="EMBL" id="JBHSZO010000037">
    <property type="protein sequence ID" value="MFC7220581.1"/>
    <property type="molecule type" value="Genomic_DNA"/>
</dbReference>
<keyword evidence="1" id="KW-0812">Transmembrane</keyword>
<protein>
    <submittedName>
        <fullName evidence="3">Alpha/beta hydrolase</fullName>
    </submittedName>
</protein>
<comment type="caution">
    <text evidence="3">The sequence shown here is derived from an EMBL/GenBank/DDBJ whole genome shotgun (WGS) entry which is preliminary data.</text>
</comment>
<evidence type="ECO:0000256" key="1">
    <source>
        <dbReference type="SAM" id="Phobius"/>
    </source>
</evidence>
<evidence type="ECO:0000313" key="4">
    <source>
        <dbReference type="Proteomes" id="UP001596413"/>
    </source>
</evidence>
<organism evidence="3 4">
    <name type="scientific">Streptomyces polyrhachis</name>
    <dbReference type="NCBI Taxonomy" id="1282885"/>
    <lineage>
        <taxon>Bacteria</taxon>
        <taxon>Bacillati</taxon>
        <taxon>Actinomycetota</taxon>
        <taxon>Actinomycetes</taxon>
        <taxon>Kitasatosporales</taxon>
        <taxon>Streptomycetaceae</taxon>
        <taxon>Streptomyces</taxon>
    </lineage>
</organism>
<keyword evidence="4" id="KW-1185">Reference proteome</keyword>
<feature type="domain" description="DUF1023" evidence="2">
    <location>
        <begin position="157"/>
        <end position="334"/>
    </location>
</feature>
<proteinExistence type="predicted"/>
<feature type="transmembrane region" description="Helical" evidence="1">
    <location>
        <begin position="20"/>
        <end position="38"/>
    </location>
</feature>
<dbReference type="GO" id="GO:0016787">
    <property type="term" value="F:hydrolase activity"/>
    <property type="evidence" value="ECO:0007669"/>
    <property type="project" value="UniProtKB-KW"/>
</dbReference>
<dbReference type="InterPro" id="IPR029058">
    <property type="entry name" value="AB_hydrolase_fold"/>
</dbReference>
<keyword evidence="1" id="KW-0472">Membrane</keyword>
<dbReference type="RefSeq" id="WP_386417348.1">
    <property type="nucleotide sequence ID" value="NZ_JBHSZO010000037.1"/>
</dbReference>
<evidence type="ECO:0000313" key="3">
    <source>
        <dbReference type="EMBL" id="MFC7220581.1"/>
    </source>
</evidence>
<gene>
    <name evidence="3" type="ORF">ACFQLX_20815</name>
</gene>
<sequence>MNVFLRFRSAAPAATVHRAIIVLAVVLGVFATVGWTAARCDPQERTAWESALADWNHDRLPAPDSAPQTLSRWFAEVGTARGQLLADRHPLVVGNLDGAPPALRYRANRRAVARELALEERQLRELALTPQGREQRHERIAVLRSLQNPARHILAFDPAGTGQVAEVHGDLARAERVAVVVPGVDTKLSNFRRFAADGKPGYVAPAGMADALYDAVREAAPGRRTAVIAWADYAAPAGLGVDAATGVPAEAGAARLARFASALPGRPRTSLFCHSYGSVVCGVAAARLPASVTDITVAGSPGMRADDAAALHSTARIWATRAVGDWISGVPHVEVAGLGHGADPVAAEFGAHVFPAGTARGHTEYFRPGTRSLRTFAAIAAGEALQRA</sequence>
<name>A0ABW2GN99_9ACTN</name>
<dbReference type="Pfam" id="PF06259">
    <property type="entry name" value="Abhydrolase_8"/>
    <property type="match status" value="1"/>
</dbReference>